<evidence type="ECO:0000256" key="3">
    <source>
        <dbReference type="ARBA" id="ARBA00022475"/>
    </source>
</evidence>
<comment type="subcellular location">
    <subcellularLocation>
        <location evidence="1">Cell inner membrane</location>
        <topology evidence="1">Multi-pass membrane protein</topology>
    </subcellularLocation>
</comment>
<dbReference type="InterPro" id="IPR003439">
    <property type="entry name" value="ABC_transporter-like_ATP-bd"/>
</dbReference>
<dbReference type="GO" id="GO:0005886">
    <property type="term" value="C:plasma membrane"/>
    <property type="evidence" value="ECO:0007669"/>
    <property type="project" value="UniProtKB-SubCell"/>
</dbReference>
<feature type="region of interest" description="Disordered" evidence="10">
    <location>
        <begin position="259"/>
        <end position="283"/>
    </location>
</feature>
<evidence type="ECO:0000256" key="7">
    <source>
        <dbReference type="ARBA" id="ARBA00022989"/>
    </source>
</evidence>
<dbReference type="SMART" id="SM00382">
    <property type="entry name" value="AAA"/>
    <property type="match status" value="1"/>
</dbReference>
<evidence type="ECO:0000256" key="8">
    <source>
        <dbReference type="ARBA" id="ARBA00023136"/>
    </source>
</evidence>
<protein>
    <submittedName>
        <fullName evidence="13">ABC-type antimicrobial peptide transport system, ATPase component</fullName>
    </submittedName>
</protein>
<organism evidence="13 14">
    <name type="scientific">Cryptobacterium curtum (strain ATCC 700683 / DSM 15641 / CCUG 43107 / 12-3)</name>
    <dbReference type="NCBI Taxonomy" id="469378"/>
    <lineage>
        <taxon>Bacteria</taxon>
        <taxon>Bacillati</taxon>
        <taxon>Actinomycetota</taxon>
        <taxon>Coriobacteriia</taxon>
        <taxon>Eggerthellales</taxon>
        <taxon>Eggerthellaceae</taxon>
        <taxon>Cryptobacterium</taxon>
    </lineage>
</organism>
<keyword evidence="5" id="KW-0547">Nucleotide-binding</keyword>
<dbReference type="GO" id="GO:0016887">
    <property type="term" value="F:ATP hydrolysis activity"/>
    <property type="evidence" value="ECO:0007669"/>
    <property type="project" value="InterPro"/>
</dbReference>
<dbReference type="InterPro" id="IPR017871">
    <property type="entry name" value="ABC_transporter-like_CS"/>
</dbReference>
<feature type="domain" description="ABC transporter" evidence="12">
    <location>
        <begin position="2"/>
        <end position="240"/>
    </location>
</feature>
<keyword evidence="7 11" id="KW-1133">Transmembrane helix</keyword>
<dbReference type="PROSITE" id="PS50893">
    <property type="entry name" value="ABC_TRANSPORTER_2"/>
    <property type="match status" value="1"/>
</dbReference>
<dbReference type="KEGG" id="ccu:Ccur_01070"/>
<evidence type="ECO:0000256" key="11">
    <source>
        <dbReference type="SAM" id="Phobius"/>
    </source>
</evidence>
<dbReference type="PANTHER" id="PTHR42798:SF6">
    <property type="entry name" value="CELL DIVISION ATP-BINDING PROTEIN FTSE"/>
    <property type="match status" value="1"/>
</dbReference>
<evidence type="ECO:0000256" key="10">
    <source>
        <dbReference type="SAM" id="MobiDB-lite"/>
    </source>
</evidence>
<keyword evidence="4 11" id="KW-0812">Transmembrane</keyword>
<dbReference type="Proteomes" id="UP000000954">
    <property type="component" value="Chromosome"/>
</dbReference>
<comment type="similarity">
    <text evidence="9">Belongs to the ABC transporter superfamily. Macrolide exporter (TC 3.A.1.122) family.</text>
</comment>
<keyword evidence="6" id="KW-0067">ATP-binding</keyword>
<dbReference type="PANTHER" id="PTHR42798">
    <property type="entry name" value="LIPOPROTEIN-RELEASING SYSTEM ATP-BINDING PROTEIN LOLD"/>
    <property type="match status" value="1"/>
</dbReference>
<evidence type="ECO:0000256" key="9">
    <source>
        <dbReference type="ARBA" id="ARBA00038388"/>
    </source>
</evidence>
<keyword evidence="3" id="KW-1003">Cell membrane</keyword>
<dbReference type="OrthoDB" id="2079174at2"/>
<evidence type="ECO:0000256" key="6">
    <source>
        <dbReference type="ARBA" id="ARBA00022840"/>
    </source>
</evidence>
<evidence type="ECO:0000256" key="2">
    <source>
        <dbReference type="ARBA" id="ARBA00022448"/>
    </source>
</evidence>
<dbReference type="InterPro" id="IPR027417">
    <property type="entry name" value="P-loop_NTPase"/>
</dbReference>
<evidence type="ECO:0000256" key="1">
    <source>
        <dbReference type="ARBA" id="ARBA00004429"/>
    </source>
</evidence>
<dbReference type="EMBL" id="CP001682">
    <property type="protein sequence ID" value="ACU93840.1"/>
    <property type="molecule type" value="Genomic_DNA"/>
</dbReference>
<reference evidence="13 14" key="1">
    <citation type="journal article" date="2009" name="Stand. Genomic Sci.">
        <title>Complete genome sequence of Cryptobacterium curtum type strain (12-3).</title>
        <authorList>
            <person name="Mavrommatis K."/>
            <person name="Pukall R."/>
            <person name="Rohde C."/>
            <person name="Chen F."/>
            <person name="Sims D."/>
            <person name="Brettin T."/>
            <person name="Kuske C."/>
            <person name="Detter J.C."/>
            <person name="Han C."/>
            <person name="Lapidus A."/>
            <person name="Copeland A."/>
            <person name="Glavina Del Rio T."/>
            <person name="Nolan M."/>
            <person name="Lucas S."/>
            <person name="Tice H."/>
            <person name="Cheng J.F."/>
            <person name="Bruce D."/>
            <person name="Goodwin L."/>
            <person name="Pitluck S."/>
            <person name="Ovchinnikova G."/>
            <person name="Pati A."/>
            <person name="Ivanova N."/>
            <person name="Chen A."/>
            <person name="Palaniappan K."/>
            <person name="Chain P."/>
            <person name="D'haeseleer P."/>
            <person name="Goker M."/>
            <person name="Bristow J."/>
            <person name="Eisen J.A."/>
            <person name="Markowitz V."/>
            <person name="Hugenholtz P."/>
            <person name="Rohde M."/>
            <person name="Klenk H.P."/>
            <person name="Kyrpides N.C."/>
        </authorList>
    </citation>
    <scope>NUCLEOTIDE SEQUENCE [LARGE SCALE GENOMIC DNA]</scope>
    <source>
        <strain evidence="14">ATCC 700683 / DSM 15641 / 12-3</strain>
    </source>
</reference>
<dbReference type="SUPFAM" id="SSF52540">
    <property type="entry name" value="P-loop containing nucleoside triphosphate hydrolases"/>
    <property type="match status" value="1"/>
</dbReference>
<keyword evidence="14" id="KW-1185">Reference proteome</keyword>
<dbReference type="CDD" id="cd03255">
    <property type="entry name" value="ABC_MJ0796_LolCDE_FtsE"/>
    <property type="match status" value="1"/>
</dbReference>
<feature type="transmembrane region" description="Helical" evidence="11">
    <location>
        <begin position="1124"/>
        <end position="1148"/>
    </location>
</feature>
<dbReference type="eggNOG" id="COG0577">
    <property type="taxonomic scope" value="Bacteria"/>
</dbReference>
<dbReference type="Gene3D" id="3.40.50.300">
    <property type="entry name" value="P-loop containing nucleotide triphosphate hydrolases"/>
    <property type="match status" value="1"/>
</dbReference>
<keyword evidence="8 11" id="KW-0472">Membrane</keyword>
<evidence type="ECO:0000259" key="12">
    <source>
        <dbReference type="PROSITE" id="PS50893"/>
    </source>
</evidence>
<dbReference type="STRING" id="469378.Ccur_01070"/>
<dbReference type="Pfam" id="PF02687">
    <property type="entry name" value="FtsX"/>
    <property type="match status" value="1"/>
</dbReference>
<dbReference type="InterPro" id="IPR003593">
    <property type="entry name" value="AAA+_ATPase"/>
</dbReference>
<feature type="transmembrane region" description="Helical" evidence="11">
    <location>
        <begin position="1075"/>
        <end position="1103"/>
    </location>
</feature>
<evidence type="ECO:0000256" key="5">
    <source>
        <dbReference type="ARBA" id="ARBA00022741"/>
    </source>
</evidence>
<gene>
    <name evidence="13" type="ordered locus">Ccur_01070</name>
</gene>
<dbReference type="GO" id="GO:0022857">
    <property type="term" value="F:transmembrane transporter activity"/>
    <property type="evidence" value="ECO:0007669"/>
    <property type="project" value="UniProtKB-ARBA"/>
</dbReference>
<proteinExistence type="inferred from homology"/>
<dbReference type="Pfam" id="PF00005">
    <property type="entry name" value="ABC_tran"/>
    <property type="match status" value="1"/>
</dbReference>
<dbReference type="InterPro" id="IPR017911">
    <property type="entry name" value="MacB-like_ATP-bd"/>
</dbReference>
<evidence type="ECO:0000256" key="4">
    <source>
        <dbReference type="ARBA" id="ARBA00022692"/>
    </source>
</evidence>
<dbReference type="RefSeq" id="WP_012802529.1">
    <property type="nucleotide sequence ID" value="NC_013170.1"/>
</dbReference>
<keyword evidence="2" id="KW-0813">Transport</keyword>
<evidence type="ECO:0000313" key="14">
    <source>
        <dbReference type="Proteomes" id="UP000000954"/>
    </source>
</evidence>
<name>C7MLN4_CRYCD</name>
<feature type="transmembrane region" description="Helical" evidence="11">
    <location>
        <begin position="1168"/>
        <end position="1190"/>
    </location>
</feature>
<dbReference type="GO" id="GO:0005524">
    <property type="term" value="F:ATP binding"/>
    <property type="evidence" value="ECO:0007669"/>
    <property type="project" value="UniProtKB-KW"/>
</dbReference>
<dbReference type="HOGENOM" id="CLU_000604_9_0_11"/>
<dbReference type="GO" id="GO:0098796">
    <property type="term" value="C:membrane protein complex"/>
    <property type="evidence" value="ECO:0007669"/>
    <property type="project" value="UniProtKB-ARBA"/>
</dbReference>
<sequence>MIELRELRKSYKTGDFVQKALDGVSLNLRNNEFVAVLGASGSGKTTLLNILGGLDHADSGDIVINGTSTKNYRAKDWDAYRNHRIGFIFQSYNLIPHQSILSNVELALTLAGVSRAERRRRATEALKQVGLGDHLHKRPNQLSGGQMQRVAIARALVNDPNIVLADEPTGALDTETGIQVMNILKDVASDRLVIMVTHNPELAEEYATRIVRLTDGRIAGDSNPFVPPVASALPRAAQAATGAAAVRAAAVDAAEAAETMSAESVEDNAGEVTSATSDQAGAPKDKMSAFVPVAGTAWSTGVSAAGSSAATSAGAGAGSGIGSDRKRNAGKASMSFLTALALSFNNLMTKKGRTFLTAFAGSIGIIGIASILSLSNGVNNYIADTEEKALMSYPLSITKSSFDIAGLMTVTMGYSTSSSDDVASEQTNGDATAVSTSTKIPEEKIMSDMFAKVKTNNLRAFKNFLDNGDSGIDQYLNAIQYNYSITPQVYLPNTENDEIKRINPSEMGGMFSNGLTGSALSVSSSGMNSFYELSDSSAVRDTQMELLEGHWPESANEAVLVLSGAGQISDYTLYSLGVYDPEEMTKMAKDALAGNEVTVPETSGDFTYEDALNLSFKIVPLSSMYQYNDESGTWTDMSKDDDYMKQRIDEGIDLRIVGVVKKAEGASGSSATEGVAYTSALTRELMNKAAESDIVKQQIDNPDTDVFTGKTFDELKDSQKEEFDLSSVFSVDEEALQKAFSFDSSALSQMGSGFDPSALSFDGSSLAFDPSSLQLDSSAISEIFNEDSMREIMANAPRFNLDSSSAGSITDGLSAEQRQQIAQASNSLAAGFLAWYVTPQANGGYGGSLSDLTGSSSNFAAAFQQYLATDGARAITDPLMQDLGGDIQQQINAAMQNYMTNQFAPYLSESLSALMQQAAQVMGLQMAQALQTQMAALTGTLGSQLSQAISGQLSGQINQLSEAMQNGFSFDPEAFADAIHFNMTQDDLTSLLTNYMNTGDLTYDGNMKKLGYAEEASPSSIDLYPVDFPAKEKVIGIIGDYNTDMTNAGEDDKVIQYSDLAGVLMKSVTDIVNTISLVLIAFVSISLVVSSIMIAIITYISVLERRKEIGILRAMGASKRNVGSVFNAETIIEGLIAGIFAIAAVWLASFPVNAFVEAGWNVPNIMSLPWESALILIGVSVALTFVAGLIPSSMASRRDPVEVLRSE</sequence>
<dbReference type="PROSITE" id="PS00211">
    <property type="entry name" value="ABC_TRANSPORTER_1"/>
    <property type="match status" value="1"/>
</dbReference>
<dbReference type="FunFam" id="3.40.50.300:FF:000032">
    <property type="entry name" value="Export ABC transporter ATP-binding protein"/>
    <property type="match status" value="1"/>
</dbReference>
<dbReference type="eggNOG" id="COG1136">
    <property type="taxonomic scope" value="Bacteria"/>
</dbReference>
<evidence type="ECO:0000313" key="13">
    <source>
        <dbReference type="EMBL" id="ACU93840.1"/>
    </source>
</evidence>
<dbReference type="InterPro" id="IPR003838">
    <property type="entry name" value="ABC3_permease_C"/>
</dbReference>
<dbReference type="AlphaFoldDB" id="C7MLN4"/>
<accession>C7MLN4</accession>